<feature type="compositionally biased region" description="Acidic residues" evidence="16">
    <location>
        <begin position="30"/>
        <end position="41"/>
    </location>
</feature>
<evidence type="ECO:0000256" key="3">
    <source>
        <dbReference type="ARBA" id="ARBA00012417"/>
    </source>
</evidence>
<dbReference type="GO" id="GO:0008622">
    <property type="term" value="C:epsilon DNA polymerase complex"/>
    <property type="evidence" value="ECO:0007669"/>
    <property type="project" value="InterPro"/>
</dbReference>
<dbReference type="SMART" id="SM01159">
    <property type="entry name" value="DUF1744"/>
    <property type="match status" value="1"/>
</dbReference>
<dbReference type="Pfam" id="PF23250">
    <property type="entry name" value="zf_DPOE_2"/>
    <property type="match status" value="1"/>
</dbReference>
<dbReference type="SUPFAM" id="SSF56672">
    <property type="entry name" value="DNA/RNA polymerases"/>
    <property type="match status" value="1"/>
</dbReference>
<dbReference type="GO" id="GO:0000278">
    <property type="term" value="P:mitotic cell cycle"/>
    <property type="evidence" value="ECO:0007669"/>
    <property type="project" value="TreeGrafter"/>
</dbReference>
<proteinExistence type="inferred from homology"/>
<dbReference type="FunFam" id="1.10.132.60:FF:000002">
    <property type="entry name" value="DNA polymerase epsilon catalytic subunit"/>
    <property type="match status" value="1"/>
</dbReference>
<dbReference type="InterPro" id="IPR029703">
    <property type="entry name" value="POL2"/>
</dbReference>
<evidence type="ECO:0000256" key="2">
    <source>
        <dbReference type="ARBA" id="ARBA00005755"/>
    </source>
</evidence>
<comment type="caution">
    <text evidence="18">The sequence shown here is derived from an EMBL/GenBank/DDBJ whole genome shotgun (WGS) entry which is preliminary data.</text>
</comment>
<dbReference type="GO" id="GO:0008270">
    <property type="term" value="F:zinc ion binding"/>
    <property type="evidence" value="ECO:0007669"/>
    <property type="project" value="UniProtKB-KW"/>
</dbReference>
<protein>
    <recommendedName>
        <fullName evidence="3">DNA-directed DNA polymerase</fullName>
        <ecNumber evidence="3">2.7.7.7</ecNumber>
    </recommendedName>
</protein>
<dbReference type="GO" id="GO:0003677">
    <property type="term" value="F:DNA binding"/>
    <property type="evidence" value="ECO:0007669"/>
    <property type="project" value="UniProtKB-KW"/>
</dbReference>
<keyword evidence="13" id="KW-0411">Iron-sulfur</keyword>
<keyword evidence="14" id="KW-0238">DNA-binding</keyword>
<evidence type="ECO:0000256" key="9">
    <source>
        <dbReference type="ARBA" id="ARBA00022771"/>
    </source>
</evidence>
<evidence type="ECO:0000313" key="18">
    <source>
        <dbReference type="EMBL" id="KAF5405075.1"/>
    </source>
</evidence>
<gene>
    <name evidence="18" type="ORF">PHET_01417</name>
</gene>
<evidence type="ECO:0000256" key="8">
    <source>
        <dbReference type="ARBA" id="ARBA00022723"/>
    </source>
</evidence>
<comment type="subcellular location">
    <subcellularLocation>
        <location evidence="1">Nucleus</location>
    </subcellularLocation>
</comment>
<dbReference type="InterPro" id="IPR036397">
    <property type="entry name" value="RNaseH_sf"/>
</dbReference>
<evidence type="ECO:0000259" key="17">
    <source>
        <dbReference type="SMART" id="SM01159"/>
    </source>
</evidence>
<keyword evidence="11" id="KW-0239">DNA-directed DNA polymerase</keyword>
<evidence type="ECO:0000256" key="12">
    <source>
        <dbReference type="ARBA" id="ARBA00023004"/>
    </source>
</evidence>
<reference evidence="18" key="1">
    <citation type="submission" date="2019-05" db="EMBL/GenBank/DDBJ databases">
        <title>Annotation for the trematode Paragonimus heterotremus.</title>
        <authorList>
            <person name="Choi Y.-J."/>
        </authorList>
    </citation>
    <scope>NUCLEOTIDE SEQUENCE</scope>
    <source>
        <strain evidence="18">LC</strain>
    </source>
</reference>
<keyword evidence="10" id="KW-0862">Zinc</keyword>
<accession>A0A8J4STS5</accession>
<evidence type="ECO:0000256" key="11">
    <source>
        <dbReference type="ARBA" id="ARBA00022932"/>
    </source>
</evidence>
<dbReference type="Gene3D" id="3.30.420.10">
    <property type="entry name" value="Ribonuclease H-like superfamily/Ribonuclease H"/>
    <property type="match status" value="1"/>
</dbReference>
<dbReference type="GO" id="GO:0000166">
    <property type="term" value="F:nucleotide binding"/>
    <property type="evidence" value="ECO:0007669"/>
    <property type="project" value="InterPro"/>
</dbReference>
<keyword evidence="8" id="KW-0479">Metal-binding</keyword>
<dbReference type="GO" id="GO:0006272">
    <property type="term" value="P:leading strand elongation"/>
    <property type="evidence" value="ECO:0007669"/>
    <property type="project" value="TreeGrafter"/>
</dbReference>
<dbReference type="GO" id="GO:0006297">
    <property type="term" value="P:nucleotide-excision repair, DNA gap filling"/>
    <property type="evidence" value="ECO:0007669"/>
    <property type="project" value="TreeGrafter"/>
</dbReference>
<dbReference type="GO" id="GO:0003887">
    <property type="term" value="F:DNA-directed DNA polymerase activity"/>
    <property type="evidence" value="ECO:0007669"/>
    <property type="project" value="UniProtKB-KW"/>
</dbReference>
<evidence type="ECO:0000256" key="4">
    <source>
        <dbReference type="ARBA" id="ARBA00022485"/>
    </source>
</evidence>
<dbReference type="InterPro" id="IPR042087">
    <property type="entry name" value="DNA_pol_B_thumb"/>
</dbReference>
<evidence type="ECO:0000256" key="15">
    <source>
        <dbReference type="ARBA" id="ARBA00023242"/>
    </source>
</evidence>
<dbReference type="InterPro" id="IPR043502">
    <property type="entry name" value="DNA/RNA_pol_sf"/>
</dbReference>
<dbReference type="CDD" id="cd05779">
    <property type="entry name" value="DNA_polB_epsilon_exo"/>
    <property type="match status" value="1"/>
</dbReference>
<keyword evidence="5" id="KW-0808">Transferase</keyword>
<name>A0A8J4STS5_9TREM</name>
<dbReference type="EMBL" id="LUCH01000463">
    <property type="protein sequence ID" value="KAF5405075.1"/>
    <property type="molecule type" value="Genomic_DNA"/>
</dbReference>
<dbReference type="Pfam" id="PF22634">
    <property type="entry name" value="POL2_thumb"/>
    <property type="match status" value="1"/>
</dbReference>
<evidence type="ECO:0000256" key="1">
    <source>
        <dbReference type="ARBA" id="ARBA00004123"/>
    </source>
</evidence>
<feature type="region of interest" description="Disordered" evidence="16">
    <location>
        <begin position="1305"/>
        <end position="1334"/>
    </location>
</feature>
<dbReference type="FunFam" id="3.90.1600.10:FF:000006">
    <property type="entry name" value="DNA polymerase epsilon catalytic subunit"/>
    <property type="match status" value="1"/>
</dbReference>
<dbReference type="InterPro" id="IPR006172">
    <property type="entry name" value="DNA-dir_DNA_pol_B"/>
</dbReference>
<dbReference type="Gene3D" id="3.30.342.10">
    <property type="entry name" value="DNA Polymerase, chain B, domain 1"/>
    <property type="match status" value="1"/>
</dbReference>
<dbReference type="Gene3D" id="3.90.1600.10">
    <property type="entry name" value="Palm domain of DNA polymerase"/>
    <property type="match status" value="1"/>
</dbReference>
<dbReference type="SUPFAM" id="SSF53098">
    <property type="entry name" value="Ribonuclease H-like"/>
    <property type="match status" value="1"/>
</dbReference>
<keyword evidence="19" id="KW-1185">Reference proteome</keyword>
<dbReference type="PANTHER" id="PTHR10670:SF0">
    <property type="entry name" value="DNA POLYMERASE EPSILON CATALYTIC SUBUNIT A"/>
    <property type="match status" value="1"/>
</dbReference>
<sequence length="2615" mass="293519">MSRRPGRGRYGYSFNKFKGGGRGSIRNTNNEDDVQASDANDDERPLDPEGALSASNESRFLRAKTNDVSDRKYGFEPFIGPGDRAGWLLNMHPTDMLDESKRLVSAVDFYFIQENGCRFKVTRPFLPYFFLSVRGGSATERDATTYLLRRYSGRLAGIEVTQKEDLDLPNHLVGLKATYLKLLFYSVDELVRVRRELATRVRANQELASTESTYTEMLAEHFGASSELRQNASAIATRDTRGRGDPLDNLMDIRESDVPYLMRVCIDLSIFAGCWYVARCRPGLPVELVKHEDTVAWPEPVVLAFDIETTKLPLKFPDSTVDQIIMISYMLDGAGHLICNREILSEDVEDFDFTPRPEFPGHFVVHNLPTELDCITFFFEHIQRVRPNVIVTYNGDMFDWPLIEARAANYGISMSEEIAFSRHKGAAGPGRDGSAGEYLSRPVVHIDCLCWVKRDSYLPVGARGLKAVAKAKLRYDPVEVDPELMCRMARECPRELANYSVSDAVATYYLYMKYIHPFVFALCTIIPLNPDDVLRKGSGTLCEALLMVQAYAANVVFPHKQSAGEAGPGSLLPSGSGNICHFTDDGKLIDSETYVGGHVEALEAGVFRADIPVRFRLVPAALEQLRSDITRCLRRTLQTELGAEDDDTLDSLISKENFEKVCRQVEDSLAQLAATPNRIECPVIYHLDVGAMYPNIILTNRLQPSAVDSESTTRCSSCHFYKPGVLCQRFMPWSWRAALWTASRPEVYRVQAQLAQERFPLKVSDAHDQSKTVLKAFHELPKEEQAIVEKKRLGDFCRRAYKRIHTTRTEERVAMVCQRENSFYVDTVRAFRDRRYKFKGLTKVWKRRFDEASTALATGTGDSGAVKEANAMLVLYDSLQLAHKCILNSFYGYVMRRGARWFSMEMAGIVCHTGANIITKARELIEQVGRALELDTDGIWCILPASFPQNLEFKTTSAKPSRISVSYPGAVLNIMVQDLFTNEQYHELVDPSTMTYKVRSENSIFFEVDGPYKAMVLPAAKEEGKRLKKRYAVFNFDGSLAELKGFEIKRNGELQLIKIFQSSVFEAFLRGRTLTEVYASVARVADHWLDVLYSKGADMPDSELFELIAENRSMSRRLEDYGSQKSTSLSTARRMAEFLGDQIVKDAGLSCRYVISRQPEGAPVTERAIPLVIFQAEPSVKRHYLRKWLKDPSLDEETDLRSILDWPYYIERLGSAIQKIITIPAALQQIPNPVSRVSHPDWLLRRLADKTDSCKQRKLTELLGFTPTLAKTSNVSKTSSTTDIESLTGDPNSYVTTPSMIIRHRPSGQLRTSTKRTCPSSEDPPRPWREQLGDPPLLSGVRTVADLAAWLAFHQSKWKLQAARRKYLAKHQPQTFGDGLSFEDVQSGLFGSTNASKRQRGMERYLTQTRWTLHNSVWQIIEIVPEPAQIGRFTLWILVDSSDSSSSSSALHSVSVLVPRRFYVNLRTPKTQDAGPLYRKVAGVTASQNGSTSSGAVSGRLLPRSHTVHHLYEYNVPEDVYTIHASEIAADLARPDVEGVYELNIPPLFRTLMRLGCLCSLDREALKNESFLGTSVEEAVFHFEQLRFVSLAQHPYLSDCALRHVFLFHYQQPSPGGTTARREINRQLYLLVVPWAAMGYVCLIDSARVNQLPDLEHLYQKQRRKLLPRSDGCDDFPPSALSFETRVEADANSGRRTIQRWLSGIRQEKRSQQDVVGKNIQPGTGPSGAPILILLHASAQQTQQPLSSVSDTNEVCWALGETIATRRRTPQLTALAGFPVVPLGGTLDETDAQTGEEVDLGTDAYSLLNWQQTAIKRGLRYFIQSEARFERQLELARYLHVPVANLPVSEAPAPIALGPQNTDLSETQLPSSPIAAIELGCDLFFARHLSKQNHVLWCSPTGCPDLGGKETDDRRLLLEMEEAGVVEVNRAGSYPHVSVELELSNLAVNTLLVANRIPELEGATLLSFDRLSATDRPLEDQIHQGMNLGANITSYDETAACSAVFRVLRLMVSGWVRDVTQYQNPLADEQIIYFYQWLRSPRSLLYDPALRRTVQKLMKKVFLKLVDELNHLHVDVVFANFSRLIVATRRMELPEALARVDHFTHLLRTRPATLFTHLDLQYVASWRQLLWMDPSNYAGIKASVDSLIDGVDVEWGEGEDAQSGSDSNCDLDDVGAAQPKTLPDPELDMHWHIARYLPETRGLRSKFQTLLAGFLLSVYNAVRAEHRRLRGFSKLETTAPASTRAFGTELNASTNADPGCGITDSDSVANPLQSDASVSPTVLEFVERLVRDQLAPELYTLVQRLHRKAAWIDPELMRGDNFKHPSGDLRSRLNRKSEIVATYLAEKTVRSTFATAETVETESQLNSAGVVLPLLPPHPSMDSLVFTPLLDFIKSICEVLSLESSVKRQIANIRRDLLRLIGVGEFSAEATWLAPHLARDIPMAKDAPLGTVRSLLVYLPEVACPSCNFTRDIDACRDTHLIKLVDTTNVVNGEAAGYWAWVCPHCHTVYPRNRLEDALVQQLEQIALQHCLQDLQCPKCITGGGIQETVLAKGGSTAHCAECSSHLMLTVPTGTTFMKRLLVYRSLGQHFGFAYLEHTAYWLIQRLQKTSTGVF</sequence>
<dbReference type="Proteomes" id="UP000748531">
    <property type="component" value="Unassembled WGS sequence"/>
</dbReference>
<keyword evidence="7" id="KW-0235">DNA replication</keyword>
<keyword evidence="15" id="KW-0539">Nucleus</keyword>
<evidence type="ECO:0000313" key="19">
    <source>
        <dbReference type="Proteomes" id="UP000748531"/>
    </source>
</evidence>
<dbReference type="CDD" id="cd05535">
    <property type="entry name" value="POLBc_epsilon"/>
    <property type="match status" value="1"/>
</dbReference>
<dbReference type="FunFam" id="3.30.420.10:FF:000010">
    <property type="entry name" value="DNA polymerase epsilon catalytic subunit"/>
    <property type="match status" value="1"/>
</dbReference>
<organism evidence="18 19">
    <name type="scientific">Paragonimus heterotremus</name>
    <dbReference type="NCBI Taxonomy" id="100268"/>
    <lineage>
        <taxon>Eukaryota</taxon>
        <taxon>Metazoa</taxon>
        <taxon>Spiralia</taxon>
        <taxon>Lophotrochozoa</taxon>
        <taxon>Platyhelminthes</taxon>
        <taxon>Trematoda</taxon>
        <taxon>Digenea</taxon>
        <taxon>Plagiorchiida</taxon>
        <taxon>Troglotremata</taxon>
        <taxon>Troglotrematidae</taxon>
        <taxon>Paragonimus</taxon>
    </lineage>
</organism>
<evidence type="ECO:0000256" key="13">
    <source>
        <dbReference type="ARBA" id="ARBA00023014"/>
    </source>
</evidence>
<dbReference type="InterPro" id="IPR013697">
    <property type="entry name" value="DNA_pol_e_suA_C"/>
</dbReference>
<evidence type="ECO:0000256" key="10">
    <source>
        <dbReference type="ARBA" id="ARBA00022833"/>
    </source>
</evidence>
<feature type="compositionally biased region" description="Basic and acidic residues" evidence="16">
    <location>
        <begin position="1323"/>
        <end position="1332"/>
    </location>
</feature>
<dbReference type="InterPro" id="IPR055191">
    <property type="entry name" value="POL2_thumb"/>
</dbReference>
<dbReference type="Pfam" id="PF03104">
    <property type="entry name" value="DNA_pol_B_exo1"/>
    <property type="match status" value="1"/>
</dbReference>
<evidence type="ECO:0000256" key="14">
    <source>
        <dbReference type="ARBA" id="ARBA00023125"/>
    </source>
</evidence>
<dbReference type="GO" id="GO:0051539">
    <property type="term" value="F:4 iron, 4 sulfur cluster binding"/>
    <property type="evidence" value="ECO:0007669"/>
    <property type="project" value="UniProtKB-KW"/>
</dbReference>
<dbReference type="Pfam" id="PF08490">
    <property type="entry name" value="DUF1744"/>
    <property type="match status" value="1"/>
</dbReference>
<evidence type="ECO:0000256" key="7">
    <source>
        <dbReference type="ARBA" id="ARBA00022705"/>
    </source>
</evidence>
<dbReference type="InterPro" id="IPR012337">
    <property type="entry name" value="RNaseH-like_sf"/>
</dbReference>
<dbReference type="Gene3D" id="1.10.132.60">
    <property type="entry name" value="DNA polymerase family B, C-terminal domain"/>
    <property type="match status" value="1"/>
</dbReference>
<dbReference type="InterPro" id="IPR023211">
    <property type="entry name" value="DNA_pol_palm_dom_sf"/>
</dbReference>
<dbReference type="EC" id="2.7.7.7" evidence="3"/>
<dbReference type="GO" id="GO:0045004">
    <property type="term" value="P:DNA replication proofreading"/>
    <property type="evidence" value="ECO:0007669"/>
    <property type="project" value="TreeGrafter"/>
</dbReference>
<dbReference type="GO" id="GO:0006287">
    <property type="term" value="P:base-excision repair, gap-filling"/>
    <property type="evidence" value="ECO:0007669"/>
    <property type="project" value="TreeGrafter"/>
</dbReference>
<feature type="compositionally biased region" description="Polar residues" evidence="16">
    <location>
        <begin position="1309"/>
        <end position="1320"/>
    </location>
</feature>
<dbReference type="InterPro" id="IPR006133">
    <property type="entry name" value="DNA-dir_DNA_pol_B_exonuc"/>
</dbReference>
<feature type="domain" description="DNA polymerase epsilon catalytic subunit A C-terminal" evidence="17">
    <location>
        <begin position="1654"/>
        <end position="2140"/>
    </location>
</feature>
<dbReference type="PANTHER" id="PTHR10670">
    <property type="entry name" value="DNA POLYMERASE EPSILON CATALYTIC SUBUNIT A"/>
    <property type="match status" value="1"/>
</dbReference>
<evidence type="ECO:0000256" key="16">
    <source>
        <dbReference type="SAM" id="MobiDB-lite"/>
    </source>
</evidence>
<keyword evidence="9" id="KW-0863">Zinc-finger</keyword>
<dbReference type="GO" id="GO:0008310">
    <property type="term" value="F:single-stranded DNA 3'-5' DNA exonuclease activity"/>
    <property type="evidence" value="ECO:0007669"/>
    <property type="project" value="TreeGrafter"/>
</dbReference>
<comment type="similarity">
    <text evidence="2">Belongs to the DNA polymerase type-B family.</text>
</comment>
<feature type="region of interest" description="Disordered" evidence="16">
    <location>
        <begin position="1"/>
        <end position="58"/>
    </location>
</feature>
<keyword evidence="12" id="KW-0408">Iron</keyword>
<keyword evidence="6" id="KW-0548">Nucleotidyltransferase</keyword>
<dbReference type="SMART" id="SM00486">
    <property type="entry name" value="POLBc"/>
    <property type="match status" value="1"/>
</dbReference>
<evidence type="ECO:0000256" key="5">
    <source>
        <dbReference type="ARBA" id="ARBA00022679"/>
    </source>
</evidence>
<evidence type="ECO:0000256" key="6">
    <source>
        <dbReference type="ARBA" id="ARBA00022695"/>
    </source>
</evidence>
<keyword evidence="4" id="KW-0004">4Fe-4S</keyword>
<dbReference type="OrthoDB" id="10060449at2759"/>